<proteinExistence type="predicted"/>
<gene>
    <name evidence="2" type="ORF">J2853_002310</name>
</gene>
<dbReference type="EMBL" id="JAUSQU010000001">
    <property type="protein sequence ID" value="MDP9843099.1"/>
    <property type="molecule type" value="Genomic_DNA"/>
</dbReference>
<sequence length="88" mass="9215">MPEWEITGVHPGDAAAGITAAASAGTNMLTDVHRRAPTCFEQASPVFGPADPSPRTKRISRRTWRTDSGGSSRNAAGGTDRPGEHPGF</sequence>
<comment type="caution">
    <text evidence="2">The sequence shown here is derived from an EMBL/GenBank/DDBJ whole genome shotgun (WGS) entry which is preliminary data.</text>
</comment>
<dbReference type="Proteomes" id="UP001225356">
    <property type="component" value="Unassembled WGS sequence"/>
</dbReference>
<keyword evidence="3" id="KW-1185">Reference proteome</keyword>
<evidence type="ECO:0000313" key="2">
    <source>
        <dbReference type="EMBL" id="MDP9843099.1"/>
    </source>
</evidence>
<reference evidence="2 3" key="1">
    <citation type="submission" date="2023-07" db="EMBL/GenBank/DDBJ databases">
        <title>Sequencing the genomes of 1000 actinobacteria strains.</title>
        <authorList>
            <person name="Klenk H.-P."/>
        </authorList>
    </citation>
    <scope>NUCLEOTIDE SEQUENCE [LARGE SCALE GENOMIC DNA]</scope>
    <source>
        <strain evidence="2 3">DSM 46740</strain>
    </source>
</reference>
<evidence type="ECO:0000256" key="1">
    <source>
        <dbReference type="SAM" id="MobiDB-lite"/>
    </source>
</evidence>
<accession>A0ABT9QAY3</accession>
<name>A0ABT9QAY3_9ACTN</name>
<feature type="region of interest" description="Disordered" evidence="1">
    <location>
        <begin position="40"/>
        <end position="88"/>
    </location>
</feature>
<protein>
    <submittedName>
        <fullName evidence="2">Uncharacterized protein</fullName>
    </submittedName>
</protein>
<organism evidence="2 3">
    <name type="scientific">Streptosporangium lutulentum</name>
    <dbReference type="NCBI Taxonomy" id="1461250"/>
    <lineage>
        <taxon>Bacteria</taxon>
        <taxon>Bacillati</taxon>
        <taxon>Actinomycetota</taxon>
        <taxon>Actinomycetes</taxon>
        <taxon>Streptosporangiales</taxon>
        <taxon>Streptosporangiaceae</taxon>
        <taxon>Streptosporangium</taxon>
    </lineage>
</organism>
<evidence type="ECO:0000313" key="3">
    <source>
        <dbReference type="Proteomes" id="UP001225356"/>
    </source>
</evidence>